<evidence type="ECO:0000313" key="5">
    <source>
        <dbReference type="EMBL" id="ABX34331.1"/>
    </source>
</evidence>
<dbReference type="Proteomes" id="UP000000784">
    <property type="component" value="Chromosome"/>
</dbReference>
<proteinExistence type="predicted"/>
<dbReference type="CDD" id="cd00038">
    <property type="entry name" value="CAP_ED"/>
    <property type="match status" value="1"/>
</dbReference>
<dbReference type="InterPro" id="IPR036388">
    <property type="entry name" value="WH-like_DNA-bd_sf"/>
</dbReference>
<evidence type="ECO:0000256" key="1">
    <source>
        <dbReference type="ARBA" id="ARBA00023015"/>
    </source>
</evidence>
<dbReference type="HOGENOM" id="CLU_080910_0_0_4"/>
<dbReference type="InterPro" id="IPR000595">
    <property type="entry name" value="cNMP-bd_dom"/>
</dbReference>
<dbReference type="InterPro" id="IPR018490">
    <property type="entry name" value="cNMP-bd_dom_sf"/>
</dbReference>
<dbReference type="Pfam" id="PF13545">
    <property type="entry name" value="HTH_Crp_2"/>
    <property type="match status" value="1"/>
</dbReference>
<protein>
    <submittedName>
        <fullName evidence="5">Cyclic nucleotide-binding protein</fullName>
    </submittedName>
</protein>
<evidence type="ECO:0000259" key="4">
    <source>
        <dbReference type="PROSITE" id="PS50042"/>
    </source>
</evidence>
<dbReference type="SUPFAM" id="SSF51206">
    <property type="entry name" value="cAMP-binding domain-like"/>
    <property type="match status" value="1"/>
</dbReference>
<dbReference type="InterPro" id="IPR036390">
    <property type="entry name" value="WH_DNA-bd_sf"/>
</dbReference>
<dbReference type="GO" id="GO:0003677">
    <property type="term" value="F:DNA binding"/>
    <property type="evidence" value="ECO:0007669"/>
    <property type="project" value="UniProtKB-KW"/>
</dbReference>
<sequence>MPSSSSTPSAVRCSECMRSSHCLLGQLPEPAFQQWLPHIRERGLAKGQKLQAQGCVAHEFQVIKIGFVLAIRRGGDGVQRPVALFGNGHALGSPGWLQQPSAMHFEALGPGRICCVDIATITRRGLVDAAFVRALATSYTCNNALLAEWAYIVRIPGVLRQLAATLMQLAALQSSLLVRLPSQGALAALLATTRETIARSLVRLVQLGALERPDRWHCVLQPAVLLRISGGGVKDLEYQGMGG</sequence>
<evidence type="ECO:0000256" key="2">
    <source>
        <dbReference type="ARBA" id="ARBA00023125"/>
    </source>
</evidence>
<evidence type="ECO:0000256" key="3">
    <source>
        <dbReference type="ARBA" id="ARBA00023163"/>
    </source>
</evidence>
<dbReference type="SUPFAM" id="SSF46785">
    <property type="entry name" value="Winged helix' DNA-binding domain"/>
    <property type="match status" value="1"/>
</dbReference>
<dbReference type="AlphaFoldDB" id="A9BSX1"/>
<evidence type="ECO:0000313" key="6">
    <source>
        <dbReference type="Proteomes" id="UP000000784"/>
    </source>
</evidence>
<keyword evidence="3" id="KW-0804">Transcription</keyword>
<keyword evidence="6" id="KW-1185">Reference proteome</keyword>
<reference evidence="6" key="2">
    <citation type="submission" date="2007-11" db="EMBL/GenBank/DDBJ databases">
        <title>Complete sequence of Delftia acidovorans DSM 14801 / SPH-1.</title>
        <authorList>
            <person name="Copeland A."/>
            <person name="Lucas S."/>
            <person name="Lapidus A."/>
            <person name="Barry K."/>
            <person name="Glavina del Rio T."/>
            <person name="Dalin E."/>
            <person name="Tice H."/>
            <person name="Pitluck S."/>
            <person name="Lowry S."/>
            <person name="Clum A."/>
            <person name="Schmutz J."/>
            <person name="Larimer F."/>
            <person name="Land M."/>
            <person name="Hauser L."/>
            <person name="Kyrpides N."/>
            <person name="Kim E."/>
            <person name="Schleheck D."/>
            <person name="Richardson P."/>
        </authorList>
    </citation>
    <scope>NUCLEOTIDE SEQUENCE [LARGE SCALE GENOMIC DNA]</scope>
    <source>
        <strain evidence="6">DSM 14801 / SPH-1</strain>
    </source>
</reference>
<dbReference type="EMBL" id="CP000884">
    <property type="protein sequence ID" value="ABX34331.1"/>
    <property type="molecule type" value="Genomic_DNA"/>
</dbReference>
<dbReference type="STRING" id="398578.Daci_1688"/>
<dbReference type="PROSITE" id="PS50042">
    <property type="entry name" value="CNMP_BINDING_3"/>
    <property type="match status" value="1"/>
</dbReference>
<dbReference type="InterPro" id="IPR012318">
    <property type="entry name" value="HTH_CRP"/>
</dbReference>
<dbReference type="Gene3D" id="2.60.120.10">
    <property type="entry name" value="Jelly Rolls"/>
    <property type="match status" value="1"/>
</dbReference>
<gene>
    <name evidence="5" type="ordered locus">Daci_1688</name>
</gene>
<keyword evidence="1" id="KW-0805">Transcription regulation</keyword>
<feature type="domain" description="Cyclic nucleotide-binding" evidence="4">
    <location>
        <begin position="23"/>
        <end position="92"/>
    </location>
</feature>
<dbReference type="InterPro" id="IPR014710">
    <property type="entry name" value="RmlC-like_jellyroll"/>
</dbReference>
<dbReference type="eggNOG" id="COG0664">
    <property type="taxonomic scope" value="Bacteria"/>
</dbReference>
<accession>A9BSX1</accession>
<dbReference type="KEGG" id="dac:Daci_1688"/>
<dbReference type="GO" id="GO:0006355">
    <property type="term" value="P:regulation of DNA-templated transcription"/>
    <property type="evidence" value="ECO:0007669"/>
    <property type="project" value="InterPro"/>
</dbReference>
<dbReference type="Gene3D" id="1.10.10.10">
    <property type="entry name" value="Winged helix-like DNA-binding domain superfamily/Winged helix DNA-binding domain"/>
    <property type="match status" value="1"/>
</dbReference>
<reference evidence="5 6" key="1">
    <citation type="journal article" date="2004" name="Appl. Environ. Microbiol.">
        <title>Mineralization of individual congeners of linear alkylbenzenesulfonate by defined pairs of heterotrophic bacteria.</title>
        <authorList>
            <person name="Schleheck D."/>
            <person name="Knepper T.P."/>
            <person name="Fischer K."/>
            <person name="Cook A.M."/>
        </authorList>
    </citation>
    <scope>NUCLEOTIDE SEQUENCE [LARGE SCALE GENOMIC DNA]</scope>
    <source>
        <strain evidence="6">DSM 14801 / SPH-1</strain>
    </source>
</reference>
<keyword evidence="2" id="KW-0238">DNA-binding</keyword>
<organism evidence="5 6">
    <name type="scientific">Delftia acidovorans (strain DSM 14801 / SPH-1)</name>
    <dbReference type="NCBI Taxonomy" id="398578"/>
    <lineage>
        <taxon>Bacteria</taxon>
        <taxon>Pseudomonadati</taxon>
        <taxon>Pseudomonadota</taxon>
        <taxon>Betaproteobacteria</taxon>
        <taxon>Burkholderiales</taxon>
        <taxon>Comamonadaceae</taxon>
        <taxon>Delftia</taxon>
    </lineage>
</organism>
<name>A9BSX1_DELAS</name>